<dbReference type="RefSeq" id="WP_096294398.1">
    <property type="nucleotide sequence ID" value="NZ_CP023429.1"/>
</dbReference>
<accession>A0A3N4MKP2</accession>
<dbReference type="AlphaFoldDB" id="A0A3N4MKP2"/>
<dbReference type="SUPFAM" id="SSF52833">
    <property type="entry name" value="Thioredoxin-like"/>
    <property type="match status" value="1"/>
</dbReference>
<gene>
    <name evidence="1" type="ORF">EGK74_11775</name>
</gene>
<dbReference type="Gene3D" id="3.40.30.10">
    <property type="entry name" value="Glutaredoxin"/>
    <property type="match status" value="1"/>
</dbReference>
<evidence type="ECO:0008006" key="3">
    <source>
        <dbReference type="Google" id="ProtNLM"/>
    </source>
</evidence>
<evidence type="ECO:0000313" key="1">
    <source>
        <dbReference type="EMBL" id="RPD83778.1"/>
    </source>
</evidence>
<keyword evidence="2" id="KW-1185">Reference proteome</keyword>
<sequence>MQEMMYLFDPLCGWCYGATVGLEQLAADQHTRIRMQPTGLFARNGRVVDAGFAKHAWRNDQKIAALTGLPFSATYRTQLLSGDGRAFDSWPMVLALSAVEKTEPEKEIEILKTFQAARYQYA</sequence>
<comment type="caution">
    <text evidence="1">The sequence shown here is derived from an EMBL/GenBank/DDBJ whole genome shotgun (WGS) entry which is preliminary data.</text>
</comment>
<reference evidence="1 2" key="1">
    <citation type="submission" date="2018-11" db="EMBL/GenBank/DDBJ databases">
        <title>Neisseria weixii sp. nov. isolated from the rectal contents of plateau pika (Ochotona cruzoniae).</title>
        <authorList>
            <person name="Zhang G."/>
        </authorList>
    </citation>
    <scope>NUCLEOTIDE SEQUENCE [LARGE SCALE GENOMIC DNA]</scope>
    <source>
        <strain evidence="1 2">10009</strain>
    </source>
</reference>
<dbReference type="EMBL" id="RPFL01000045">
    <property type="protein sequence ID" value="RPD83778.1"/>
    <property type="molecule type" value="Genomic_DNA"/>
</dbReference>
<dbReference type="KEGG" id="nwx:CGZ65_00260"/>
<protein>
    <recommendedName>
        <fullName evidence="3">DsbA family protein</fullName>
    </recommendedName>
</protein>
<dbReference type="Proteomes" id="UP000272412">
    <property type="component" value="Unassembled WGS sequence"/>
</dbReference>
<organism evidence="1 2">
    <name type="scientific">Neisseria weixii</name>
    <dbReference type="NCBI Taxonomy" id="1853276"/>
    <lineage>
        <taxon>Bacteria</taxon>
        <taxon>Pseudomonadati</taxon>
        <taxon>Pseudomonadota</taxon>
        <taxon>Betaproteobacteria</taxon>
        <taxon>Neisseriales</taxon>
        <taxon>Neisseriaceae</taxon>
        <taxon>Neisseria</taxon>
    </lineage>
</organism>
<name>A0A3N4MKP2_9NEIS</name>
<dbReference type="OrthoDB" id="9813770at2"/>
<dbReference type="InterPro" id="IPR036249">
    <property type="entry name" value="Thioredoxin-like_sf"/>
</dbReference>
<evidence type="ECO:0000313" key="2">
    <source>
        <dbReference type="Proteomes" id="UP000272412"/>
    </source>
</evidence>
<proteinExistence type="predicted"/>